<feature type="transmembrane region" description="Helical" evidence="8">
    <location>
        <begin position="56"/>
        <end position="76"/>
    </location>
</feature>
<comment type="caution">
    <text evidence="10">The sequence shown here is derived from an EMBL/GenBank/DDBJ whole genome shotgun (WGS) entry which is preliminary data.</text>
</comment>
<proteinExistence type="inferred from homology"/>
<dbReference type="InterPro" id="IPR026046">
    <property type="entry name" value="UBIAD1"/>
</dbReference>
<evidence type="ECO:0000256" key="7">
    <source>
        <dbReference type="ARBA" id="ARBA00023136"/>
    </source>
</evidence>
<feature type="transmembrane region" description="Helical" evidence="8">
    <location>
        <begin position="242"/>
        <end position="262"/>
    </location>
</feature>
<sequence>MRFLKNVSQILIKNIFHNIDYMKHWIQAARLRTLPLSISGILVGTAIAVSFGYFDITVFVLALLTTIGFQVLSNFANDYGDGVKGTDADRVGEQRLVGSGVITPAQMKKAMIITSVITLVIALVLIYKAFGVANFGYSALFFVLGVSSIVAAIKYTVGKSAYGYSGFGDLFVFIFFGLVSVIGSFFLYTHVFYWKVILPALSVGFLSIAVLNLNNMRDRENDIKAGKKTIVVKIGPQFAKYYHYYLIVMAMLSMMLYSIISFESRWEIVYLISFMPLIAHLIIVKKNKVPAMLDKELKKVALSTFFMSLLFLIGKFL</sequence>
<dbReference type="PANTHER" id="PTHR13929">
    <property type="entry name" value="1,4-DIHYDROXY-2-NAPHTHOATE OCTAPRENYLTRANSFERASE"/>
    <property type="match status" value="1"/>
</dbReference>
<evidence type="ECO:0000313" key="10">
    <source>
        <dbReference type="EMBL" id="GLB53685.1"/>
    </source>
</evidence>
<dbReference type="InterPro" id="IPR044878">
    <property type="entry name" value="UbiA_sf"/>
</dbReference>
<name>A0A9W6B8H6_9FLAO</name>
<keyword evidence="7 8" id="KW-0472">Membrane</keyword>
<dbReference type="GO" id="GO:0005886">
    <property type="term" value="C:plasma membrane"/>
    <property type="evidence" value="ECO:0007669"/>
    <property type="project" value="UniProtKB-SubCell"/>
</dbReference>
<feature type="transmembrane region" description="Helical" evidence="8">
    <location>
        <begin position="110"/>
        <end position="130"/>
    </location>
</feature>
<evidence type="ECO:0000313" key="11">
    <source>
        <dbReference type="Proteomes" id="UP001143545"/>
    </source>
</evidence>
<dbReference type="InterPro" id="IPR000537">
    <property type="entry name" value="UbiA_prenyltransferase"/>
</dbReference>
<keyword evidence="2 8" id="KW-0474">Menaquinone biosynthesis</keyword>
<keyword evidence="3 8" id="KW-1003">Cell membrane</keyword>
<feature type="transmembrane region" description="Helical" evidence="8">
    <location>
        <begin position="192"/>
        <end position="213"/>
    </location>
</feature>
<feature type="transmembrane region" description="Helical" evidence="8">
    <location>
        <begin position="136"/>
        <end position="155"/>
    </location>
</feature>
<comment type="subcellular location">
    <subcellularLocation>
        <location evidence="8">Cell membrane</location>
        <topology evidence="8">Multi-pass membrane protein</topology>
    </subcellularLocation>
    <subcellularLocation>
        <location evidence="1">Membrane</location>
        <topology evidence="1">Multi-pass membrane protein</topology>
    </subcellularLocation>
</comment>
<keyword evidence="11" id="KW-1185">Reference proteome</keyword>
<comment type="catalytic activity">
    <reaction evidence="8">
        <text>an all-trans-polyprenyl diphosphate + 1,4-dihydroxy-2-naphthoate + H(+) = a 2-demethylmenaquinol + CO2 + diphosphate</text>
        <dbReference type="Rhea" id="RHEA:26478"/>
        <dbReference type="Rhea" id="RHEA-COMP:9563"/>
        <dbReference type="Rhea" id="RHEA-COMP:9564"/>
        <dbReference type="ChEBI" id="CHEBI:11173"/>
        <dbReference type="ChEBI" id="CHEBI:15378"/>
        <dbReference type="ChEBI" id="CHEBI:16526"/>
        <dbReference type="ChEBI" id="CHEBI:33019"/>
        <dbReference type="ChEBI" id="CHEBI:55437"/>
        <dbReference type="ChEBI" id="CHEBI:58914"/>
        <dbReference type="EC" id="2.5.1.74"/>
    </reaction>
</comment>
<feature type="transmembrane region" description="Helical" evidence="8">
    <location>
        <begin position="296"/>
        <end position="314"/>
    </location>
</feature>
<keyword evidence="6 8" id="KW-1133">Transmembrane helix</keyword>
<dbReference type="Gene3D" id="1.10.357.140">
    <property type="entry name" value="UbiA prenyltransferase"/>
    <property type="match status" value="1"/>
</dbReference>
<organism evidence="10 11">
    <name type="scientific">Neptunitalea chrysea</name>
    <dbReference type="NCBI Taxonomy" id="1647581"/>
    <lineage>
        <taxon>Bacteria</taxon>
        <taxon>Pseudomonadati</taxon>
        <taxon>Bacteroidota</taxon>
        <taxon>Flavobacteriia</taxon>
        <taxon>Flavobacteriales</taxon>
        <taxon>Flavobacteriaceae</taxon>
        <taxon>Neptunitalea</taxon>
    </lineage>
</organism>
<evidence type="ECO:0000256" key="9">
    <source>
        <dbReference type="NCBIfam" id="TIGR00751"/>
    </source>
</evidence>
<reference evidence="10" key="1">
    <citation type="submission" date="2022-07" db="EMBL/GenBank/DDBJ databases">
        <title>Taxonomy of Novel Oxalotrophic and Methylotrophic Bacteria.</title>
        <authorList>
            <person name="Sahin N."/>
            <person name="Tani A."/>
        </authorList>
    </citation>
    <scope>NUCLEOTIDE SEQUENCE</scope>
    <source>
        <strain evidence="10">AM327</strain>
    </source>
</reference>
<evidence type="ECO:0000256" key="5">
    <source>
        <dbReference type="ARBA" id="ARBA00022692"/>
    </source>
</evidence>
<evidence type="ECO:0000256" key="2">
    <source>
        <dbReference type="ARBA" id="ARBA00022428"/>
    </source>
</evidence>
<dbReference type="EMBL" id="BRVP01000022">
    <property type="protein sequence ID" value="GLB53685.1"/>
    <property type="molecule type" value="Genomic_DNA"/>
</dbReference>
<dbReference type="NCBIfam" id="TIGR00751">
    <property type="entry name" value="menA"/>
    <property type="match status" value="1"/>
</dbReference>
<feature type="transmembrane region" description="Helical" evidence="8">
    <location>
        <begin position="31"/>
        <end position="50"/>
    </location>
</feature>
<dbReference type="GO" id="GO:0009234">
    <property type="term" value="P:menaquinone biosynthetic process"/>
    <property type="evidence" value="ECO:0007669"/>
    <property type="project" value="UniProtKB-UniRule"/>
</dbReference>
<feature type="transmembrane region" description="Helical" evidence="8">
    <location>
        <begin position="167"/>
        <end position="186"/>
    </location>
</feature>
<gene>
    <name evidence="8 10" type="primary">menA</name>
    <name evidence="10" type="ORF">NBRC110019_27260</name>
</gene>
<dbReference type="InterPro" id="IPR004657">
    <property type="entry name" value="MenA"/>
</dbReference>
<dbReference type="GO" id="GO:0042371">
    <property type="term" value="P:vitamin K biosynthetic process"/>
    <property type="evidence" value="ECO:0007669"/>
    <property type="project" value="TreeGrafter"/>
</dbReference>
<dbReference type="GO" id="GO:0046428">
    <property type="term" value="F:1,4-dihydroxy-2-naphthoate polyprenyltransferase activity"/>
    <property type="evidence" value="ECO:0007669"/>
    <property type="project" value="UniProtKB-UniRule"/>
</dbReference>
<comment type="pathway">
    <text evidence="8">Quinol/quinone metabolism; menaquinone biosynthesis; menaquinol from 1,4-dihydroxy-2-naphthoate: step 1/2.</text>
</comment>
<dbReference type="AlphaFoldDB" id="A0A9W6B8H6"/>
<dbReference type="HAMAP" id="MF_01937">
    <property type="entry name" value="MenA_1"/>
    <property type="match status" value="1"/>
</dbReference>
<protein>
    <recommendedName>
        <fullName evidence="8 9">1,4-dihydroxy-2-naphthoate octaprenyltransferase</fullName>
        <shortName evidence="8">DHNA-octaprenyltransferase</shortName>
        <ecNumber evidence="8 9">2.5.1.74</ecNumber>
    </recommendedName>
</protein>
<dbReference type="Proteomes" id="UP001143545">
    <property type="component" value="Unassembled WGS sequence"/>
</dbReference>
<comment type="similarity">
    <text evidence="8">Belongs to the MenA family. Type 1 subfamily.</text>
</comment>
<dbReference type="EC" id="2.5.1.74" evidence="8 9"/>
<evidence type="ECO:0000256" key="6">
    <source>
        <dbReference type="ARBA" id="ARBA00022989"/>
    </source>
</evidence>
<dbReference type="Pfam" id="PF01040">
    <property type="entry name" value="UbiA"/>
    <property type="match status" value="1"/>
</dbReference>
<evidence type="ECO:0000256" key="4">
    <source>
        <dbReference type="ARBA" id="ARBA00022679"/>
    </source>
</evidence>
<feature type="transmembrane region" description="Helical" evidence="8">
    <location>
        <begin position="268"/>
        <end position="284"/>
    </location>
</feature>
<accession>A0A9W6B8H6</accession>
<dbReference type="CDD" id="cd13962">
    <property type="entry name" value="PT_UbiA_UBIAD1"/>
    <property type="match status" value="1"/>
</dbReference>
<evidence type="ECO:0000256" key="3">
    <source>
        <dbReference type="ARBA" id="ARBA00022475"/>
    </source>
</evidence>
<dbReference type="PANTHER" id="PTHR13929:SF0">
    <property type="entry name" value="UBIA PRENYLTRANSFERASE DOMAIN-CONTAINING PROTEIN 1"/>
    <property type="match status" value="1"/>
</dbReference>
<dbReference type="PIRSF" id="PIRSF005355">
    <property type="entry name" value="UBIAD1"/>
    <property type="match status" value="1"/>
</dbReference>
<comment type="function">
    <text evidence="8">Conversion of 1,4-dihydroxy-2-naphthoate (DHNA) to demethylmenaquinone (DMK).</text>
</comment>
<keyword evidence="4 8" id="KW-0808">Transferase</keyword>
<evidence type="ECO:0000256" key="8">
    <source>
        <dbReference type="HAMAP-Rule" id="MF_01937"/>
    </source>
</evidence>
<keyword evidence="5 8" id="KW-0812">Transmembrane</keyword>
<evidence type="ECO:0000256" key="1">
    <source>
        <dbReference type="ARBA" id="ARBA00004141"/>
    </source>
</evidence>